<keyword evidence="5" id="KW-1185">Reference proteome</keyword>
<evidence type="ECO:0000259" key="3">
    <source>
        <dbReference type="PROSITE" id="PS50041"/>
    </source>
</evidence>
<dbReference type="SUPFAM" id="SSF56436">
    <property type="entry name" value="C-type lectin-like"/>
    <property type="match status" value="1"/>
</dbReference>
<keyword evidence="1" id="KW-0430">Lectin</keyword>
<dbReference type="InterPro" id="IPR016186">
    <property type="entry name" value="C-type_lectin-like/link_sf"/>
</dbReference>
<feature type="domain" description="C-type lectin" evidence="3">
    <location>
        <begin position="81"/>
        <end position="195"/>
    </location>
</feature>
<evidence type="ECO:0000256" key="1">
    <source>
        <dbReference type="ARBA" id="ARBA00022734"/>
    </source>
</evidence>
<dbReference type="Ensembl" id="ENSNMLT00000011805.1">
    <property type="protein sequence ID" value="ENSNMLP00000010438.1"/>
    <property type="gene ID" value="ENSNMLG00000007194.1"/>
</dbReference>
<dbReference type="GO" id="GO:0030246">
    <property type="term" value="F:carbohydrate binding"/>
    <property type="evidence" value="ECO:0007669"/>
    <property type="project" value="UniProtKB-KW"/>
</dbReference>
<feature type="region of interest" description="Disordered" evidence="2">
    <location>
        <begin position="1"/>
        <end position="30"/>
    </location>
</feature>
<dbReference type="InterPro" id="IPR016187">
    <property type="entry name" value="CTDL_fold"/>
</dbReference>
<protein>
    <recommendedName>
        <fullName evidence="3">C-type lectin domain-containing protein</fullName>
    </recommendedName>
</protein>
<dbReference type="CDD" id="cd03590">
    <property type="entry name" value="CLECT_DC-SIGN_like"/>
    <property type="match status" value="1"/>
</dbReference>
<organism evidence="4 5">
    <name type="scientific">Neogobius melanostomus</name>
    <name type="common">round goby</name>
    <dbReference type="NCBI Taxonomy" id="47308"/>
    <lineage>
        <taxon>Eukaryota</taxon>
        <taxon>Metazoa</taxon>
        <taxon>Chordata</taxon>
        <taxon>Craniata</taxon>
        <taxon>Vertebrata</taxon>
        <taxon>Euteleostomi</taxon>
        <taxon>Actinopterygii</taxon>
        <taxon>Neopterygii</taxon>
        <taxon>Teleostei</taxon>
        <taxon>Neoteleostei</taxon>
        <taxon>Acanthomorphata</taxon>
        <taxon>Gobiaria</taxon>
        <taxon>Gobiiformes</taxon>
        <taxon>Gobioidei</taxon>
        <taxon>Gobiidae</taxon>
        <taxon>Benthophilinae</taxon>
        <taxon>Neogobiini</taxon>
        <taxon>Neogobius</taxon>
    </lineage>
</organism>
<reference evidence="4" key="1">
    <citation type="submission" date="2025-08" db="UniProtKB">
        <authorList>
            <consortium name="Ensembl"/>
        </authorList>
    </citation>
    <scope>IDENTIFICATION</scope>
</reference>
<dbReference type="InterPro" id="IPR033989">
    <property type="entry name" value="CD209-like_CTLD"/>
</dbReference>
<dbReference type="AlphaFoldDB" id="A0A8C6SUX3"/>
<feature type="compositionally biased region" description="Polar residues" evidence="2">
    <location>
        <begin position="19"/>
        <end position="30"/>
    </location>
</feature>
<evidence type="ECO:0000313" key="4">
    <source>
        <dbReference type="Ensembl" id="ENSNMLP00000010438.1"/>
    </source>
</evidence>
<dbReference type="Proteomes" id="UP000694523">
    <property type="component" value="Unplaced"/>
</dbReference>
<evidence type="ECO:0000256" key="2">
    <source>
        <dbReference type="SAM" id="MobiDB-lite"/>
    </source>
</evidence>
<dbReference type="PROSITE" id="PS50041">
    <property type="entry name" value="C_TYPE_LECTIN_2"/>
    <property type="match status" value="1"/>
</dbReference>
<evidence type="ECO:0000313" key="5">
    <source>
        <dbReference type="Proteomes" id="UP000694523"/>
    </source>
</evidence>
<name>A0A8C6SUX3_9GOBI</name>
<accession>A0A8C6SUX3</accession>
<dbReference type="Pfam" id="PF00059">
    <property type="entry name" value="Lectin_C"/>
    <property type="match status" value="1"/>
</dbReference>
<proteinExistence type="predicted"/>
<dbReference type="InterPro" id="IPR050111">
    <property type="entry name" value="C-type_lectin/snaclec_domain"/>
</dbReference>
<sequence>EYSEETYADTQGEHAHMPQESNQGPSSCEAQTLSAPCIKSTKSYTSQPEQTFLTSPHRIYILNTIIICISENLISEGWQYFKGSLYLGSTTAGSWNESRKFCQEKGADLIIINSIQDFSLTQEFARKSYRTRWIGLSDLEQQGVWRWVDGSLLNTSFWYPGEPNNKGSTEHCVVVNYYNGRDNWNDYSCSEKCSYSYYKMHLTH</sequence>
<reference evidence="4" key="2">
    <citation type="submission" date="2025-09" db="UniProtKB">
        <authorList>
            <consortium name="Ensembl"/>
        </authorList>
    </citation>
    <scope>IDENTIFICATION</scope>
</reference>
<dbReference type="InterPro" id="IPR001304">
    <property type="entry name" value="C-type_lectin-like"/>
</dbReference>
<dbReference type="Gene3D" id="3.10.100.10">
    <property type="entry name" value="Mannose-Binding Protein A, subunit A"/>
    <property type="match status" value="1"/>
</dbReference>
<dbReference type="SMART" id="SM00034">
    <property type="entry name" value="CLECT"/>
    <property type="match status" value="1"/>
</dbReference>
<dbReference type="PANTHER" id="PTHR22803">
    <property type="entry name" value="MANNOSE, PHOSPHOLIPASE, LECTIN RECEPTOR RELATED"/>
    <property type="match status" value="1"/>
</dbReference>